<dbReference type="PANTHER" id="PTHR38812">
    <property type="entry name" value="MU-LIKE PROPHAGE FLUMU PROTEIN GP42"/>
    <property type="match status" value="1"/>
</dbReference>
<feature type="transmembrane region" description="Helical" evidence="2">
    <location>
        <begin position="417"/>
        <end position="443"/>
    </location>
</feature>
<comment type="caution">
    <text evidence="4">The sequence shown here is derived from an EMBL/GenBank/DDBJ whole genome shotgun (WGS) entry which is preliminary data.</text>
</comment>
<evidence type="ECO:0000313" key="5">
    <source>
        <dbReference type="Proteomes" id="UP000656813"/>
    </source>
</evidence>
<dbReference type="Pfam" id="PF20155">
    <property type="entry name" value="TMP_3"/>
    <property type="match status" value="1"/>
</dbReference>
<dbReference type="PANTHER" id="PTHR38812:SF2">
    <property type="entry name" value="MU-LIKE PROPHAGE FLUMU PROTEIN GP42"/>
    <property type="match status" value="1"/>
</dbReference>
<dbReference type="EMBL" id="BMFV01000025">
    <property type="protein sequence ID" value="GGH85159.1"/>
    <property type="molecule type" value="Genomic_DNA"/>
</dbReference>
<keyword evidence="2" id="KW-0812">Transmembrane</keyword>
<keyword evidence="5" id="KW-1185">Reference proteome</keyword>
<gene>
    <name evidence="4" type="ORF">GCM10007096_29900</name>
</gene>
<accession>A0A8J3ENP2</accession>
<dbReference type="NCBIfam" id="TIGR02675">
    <property type="entry name" value="tape_meas_nterm"/>
    <property type="match status" value="1"/>
</dbReference>
<dbReference type="RefSeq" id="WP_188498190.1">
    <property type="nucleotide sequence ID" value="NZ_BMFV01000025.1"/>
</dbReference>
<dbReference type="InterPro" id="IPR013491">
    <property type="entry name" value="Tape_meas_N"/>
</dbReference>
<organism evidence="4 5">
    <name type="scientific">Pullulanibacillus pueri</name>
    <dbReference type="NCBI Taxonomy" id="1437324"/>
    <lineage>
        <taxon>Bacteria</taxon>
        <taxon>Bacillati</taxon>
        <taxon>Bacillota</taxon>
        <taxon>Bacilli</taxon>
        <taxon>Bacillales</taxon>
        <taxon>Sporolactobacillaceae</taxon>
        <taxon>Pullulanibacillus</taxon>
    </lineage>
</organism>
<feature type="transmembrane region" description="Helical" evidence="2">
    <location>
        <begin position="323"/>
        <end position="349"/>
    </location>
</feature>
<reference evidence="4" key="2">
    <citation type="submission" date="2020-09" db="EMBL/GenBank/DDBJ databases">
        <authorList>
            <person name="Sun Q."/>
            <person name="Zhou Y."/>
        </authorList>
    </citation>
    <scope>NUCLEOTIDE SEQUENCE</scope>
    <source>
        <strain evidence="4">CGMCC 1.12777</strain>
    </source>
</reference>
<keyword evidence="2" id="KW-0472">Membrane</keyword>
<keyword evidence="2" id="KW-1133">Transmembrane helix</keyword>
<feature type="transmembrane region" description="Helical" evidence="2">
    <location>
        <begin position="449"/>
        <end position="469"/>
    </location>
</feature>
<name>A0A8J3ENP2_9BACL</name>
<evidence type="ECO:0000256" key="2">
    <source>
        <dbReference type="SAM" id="Phobius"/>
    </source>
</evidence>
<feature type="transmembrane region" description="Helical" evidence="2">
    <location>
        <begin position="277"/>
        <end position="303"/>
    </location>
</feature>
<feature type="compositionally biased region" description="Polar residues" evidence="1">
    <location>
        <begin position="617"/>
        <end position="636"/>
    </location>
</feature>
<sequence length="681" mass="71486">MSLNLSYRISAIDNFSQTMNNLDRQVSGIAEKTKTLGKGVMAFGAGMGAAVGATLGIGTKYLADMEQAEVGLNVFTKSASKTKDVMADLQNFAVKTPFDFPSMLKGDQRLMAMGMSATKSTKYMKDLADAVAGTGGGVDELDGVVTAIGQIQAKGKISAEEMQQLAERGIPSWQLLSKSMKMPIKDLMQMAANGKLMADDALPALQKGIQSTFGGSAAAQADTFSGRLQNLKENFQIFAKNLAKPIFEPLKNALGSMSSAMQTVGTWFAKLPNGIQIAATAVMILVPILTILGGGLLVIAGMLPTMITGFGVLGSVMTATAAAFTTVILPIIAIVAAIGLIVTALVLAYKKVGWFRGMVNAAWAAIKQAWNTAVQFISTITKQIIGAVTSFLGDQLAKIKAFWAENGADIVSMVRSYFGIVASVIKAVMGVIKGVFQAVWPIISGVVKVAWGVIKTVVSAGLDIILGLIKTVMRLLKGDWKGAWNAIKGTVKNVWADIKKYLGGIDLVGIGKDIIRGLANGITSAVGSVVSAAKSVGSKIKGAFTSFFGIHSPSRLMSDTVGKYLPSGIAVGMEKSIGTVRKAADKVSAAATPQVGQVAMPVVDNQQVIRRSYAGVSDSNNKRSSAANGNTTPAMPSNMKATINIAGFEAEALLTFIADKTDRRFGAKSRTNSYFAGIKKK</sequence>
<evidence type="ECO:0000313" key="4">
    <source>
        <dbReference type="EMBL" id="GGH85159.1"/>
    </source>
</evidence>
<protein>
    <recommendedName>
        <fullName evidence="3">Tape measure protein N-terminal domain-containing protein</fullName>
    </recommendedName>
</protein>
<dbReference type="AlphaFoldDB" id="A0A8J3ENP2"/>
<dbReference type="InterPro" id="IPR053058">
    <property type="entry name" value="Mulikevirus_tape_measure"/>
</dbReference>
<proteinExistence type="predicted"/>
<dbReference type="Proteomes" id="UP000656813">
    <property type="component" value="Unassembled WGS sequence"/>
</dbReference>
<reference evidence="4" key="1">
    <citation type="journal article" date="2014" name="Int. J. Syst. Evol. Microbiol.">
        <title>Complete genome sequence of Corynebacterium casei LMG S-19264T (=DSM 44701T), isolated from a smear-ripened cheese.</title>
        <authorList>
            <consortium name="US DOE Joint Genome Institute (JGI-PGF)"/>
            <person name="Walter F."/>
            <person name="Albersmeier A."/>
            <person name="Kalinowski J."/>
            <person name="Ruckert C."/>
        </authorList>
    </citation>
    <scope>NUCLEOTIDE SEQUENCE</scope>
    <source>
        <strain evidence="4">CGMCC 1.12777</strain>
    </source>
</reference>
<feature type="region of interest" description="Disordered" evidence="1">
    <location>
        <begin position="613"/>
        <end position="636"/>
    </location>
</feature>
<evidence type="ECO:0000259" key="3">
    <source>
        <dbReference type="Pfam" id="PF20155"/>
    </source>
</evidence>
<evidence type="ECO:0000256" key="1">
    <source>
        <dbReference type="SAM" id="MobiDB-lite"/>
    </source>
</evidence>
<feature type="domain" description="Tape measure protein N-terminal" evidence="3">
    <location>
        <begin position="59"/>
        <end position="243"/>
    </location>
</feature>